<dbReference type="PANTHER" id="PTHR42850">
    <property type="entry name" value="METALLOPHOSPHOESTERASE"/>
    <property type="match status" value="1"/>
</dbReference>
<comment type="similarity">
    <text evidence="1">Belongs to the metallophosphoesterase superfamily. YfcE family.</text>
</comment>
<dbReference type="EMBL" id="VFPN01000001">
    <property type="protein sequence ID" value="TQM66322.1"/>
    <property type="molecule type" value="Genomic_DNA"/>
</dbReference>
<dbReference type="Gene3D" id="3.60.21.10">
    <property type="match status" value="1"/>
</dbReference>
<dbReference type="Pfam" id="PF12850">
    <property type="entry name" value="Metallophos_2"/>
    <property type="match status" value="1"/>
</dbReference>
<dbReference type="PANTHER" id="PTHR42850:SF2">
    <property type="entry name" value="BLL5683 PROTEIN"/>
    <property type="match status" value="1"/>
</dbReference>
<evidence type="ECO:0000313" key="3">
    <source>
        <dbReference type="EMBL" id="TQM66322.1"/>
    </source>
</evidence>
<name>A0A543I6T8_9MICO</name>
<dbReference type="Proteomes" id="UP000318331">
    <property type="component" value="Unassembled WGS sequence"/>
</dbReference>
<proteinExistence type="inferred from homology"/>
<protein>
    <submittedName>
        <fullName evidence="3">Putative phosphodiesterase</fullName>
    </submittedName>
</protein>
<dbReference type="GO" id="GO:0016791">
    <property type="term" value="F:phosphatase activity"/>
    <property type="evidence" value="ECO:0007669"/>
    <property type="project" value="TreeGrafter"/>
</dbReference>
<reference evidence="3 4" key="1">
    <citation type="submission" date="2019-06" db="EMBL/GenBank/DDBJ databases">
        <title>Sequencing the genomes of 1000 actinobacteria strains.</title>
        <authorList>
            <person name="Klenk H.-P."/>
        </authorList>
    </citation>
    <scope>NUCLEOTIDE SEQUENCE [LARGE SCALE GENOMIC DNA]</scope>
    <source>
        <strain evidence="3 4">DSM 18031</strain>
    </source>
</reference>
<comment type="caution">
    <text evidence="3">The sequence shown here is derived from an EMBL/GenBank/DDBJ whole genome shotgun (WGS) entry which is preliminary data.</text>
</comment>
<gene>
    <name evidence="3" type="ORF">FB466_1161</name>
</gene>
<dbReference type="InterPro" id="IPR050126">
    <property type="entry name" value="Ap4A_hydrolase"/>
</dbReference>
<evidence type="ECO:0000259" key="2">
    <source>
        <dbReference type="Pfam" id="PF12850"/>
    </source>
</evidence>
<evidence type="ECO:0000256" key="1">
    <source>
        <dbReference type="ARBA" id="ARBA00008950"/>
    </source>
</evidence>
<dbReference type="InterPro" id="IPR029052">
    <property type="entry name" value="Metallo-depent_PP-like"/>
</dbReference>
<accession>A0A543I6T8</accession>
<dbReference type="RefSeq" id="WP_141916528.1">
    <property type="nucleotide sequence ID" value="NZ_BAAAYS010000017.1"/>
</dbReference>
<dbReference type="GO" id="GO:0005737">
    <property type="term" value="C:cytoplasm"/>
    <property type="evidence" value="ECO:0007669"/>
    <property type="project" value="TreeGrafter"/>
</dbReference>
<dbReference type="OrthoDB" id="9813918at2"/>
<dbReference type="InterPro" id="IPR024654">
    <property type="entry name" value="Calcineurin-like_PHP_lpxH"/>
</dbReference>
<dbReference type="InterPro" id="IPR011152">
    <property type="entry name" value="Pesterase_MJ0912"/>
</dbReference>
<dbReference type="PIRSF" id="PIRSF000883">
    <property type="entry name" value="Pesterase_MJ0912"/>
    <property type="match status" value="1"/>
</dbReference>
<sequence>MRIAVVSDIHGNLRALDAVLADSASRSVDLTVNLGDLLSGGLHPAETADRLIPLALPTVRGNHEHQVLTIPRELMGLSDGRARDTMTAEHLRWFASLPLACEPAPGVLMFHGTPNDDATYLLESVDTDGARAATADEVVERLGEWSSGWGLMLCGHTHIPRSLRLDSGTLVVNPGSVGWPAYDDDEPFPHVMEAGSPGARYAIVEDTSGQWEAAFYTVHYDWEAAARDAEGLNRPDVACALRTGRVMAGR</sequence>
<organism evidence="3 4">
    <name type="scientific">Klugiella xanthotipulae</name>
    <dbReference type="NCBI Taxonomy" id="244735"/>
    <lineage>
        <taxon>Bacteria</taxon>
        <taxon>Bacillati</taxon>
        <taxon>Actinomycetota</taxon>
        <taxon>Actinomycetes</taxon>
        <taxon>Micrococcales</taxon>
        <taxon>Microbacteriaceae</taxon>
        <taxon>Klugiella</taxon>
    </lineage>
</organism>
<dbReference type="AlphaFoldDB" id="A0A543I6T8"/>
<keyword evidence="4" id="KW-1185">Reference proteome</keyword>
<dbReference type="SUPFAM" id="SSF56300">
    <property type="entry name" value="Metallo-dependent phosphatases"/>
    <property type="match status" value="1"/>
</dbReference>
<evidence type="ECO:0000313" key="4">
    <source>
        <dbReference type="Proteomes" id="UP000318331"/>
    </source>
</evidence>
<feature type="domain" description="Calcineurin-like phosphoesterase" evidence="2">
    <location>
        <begin position="1"/>
        <end position="183"/>
    </location>
</feature>